<dbReference type="Pfam" id="PF00512">
    <property type="entry name" value="HisKA"/>
    <property type="match status" value="1"/>
</dbReference>
<proteinExistence type="predicted"/>
<dbReference type="PANTHER" id="PTHR43065">
    <property type="entry name" value="SENSOR HISTIDINE KINASE"/>
    <property type="match status" value="1"/>
</dbReference>
<dbReference type="OrthoDB" id="9788063at2"/>
<dbReference type="Pfam" id="PF02518">
    <property type="entry name" value="HATPase_c"/>
    <property type="match status" value="1"/>
</dbReference>
<dbReference type="GO" id="GO:0005524">
    <property type="term" value="F:ATP binding"/>
    <property type="evidence" value="ECO:0007669"/>
    <property type="project" value="UniProtKB-KW"/>
</dbReference>
<dbReference type="InterPro" id="IPR003661">
    <property type="entry name" value="HisK_dim/P_dom"/>
</dbReference>
<dbReference type="SUPFAM" id="SSF52172">
    <property type="entry name" value="CheY-like"/>
    <property type="match status" value="1"/>
</dbReference>
<dbReference type="Gene3D" id="1.10.287.130">
    <property type="match status" value="1"/>
</dbReference>
<reference evidence="13 14" key="1">
    <citation type="submission" date="2018-03" db="EMBL/GenBank/DDBJ databases">
        <title>The ancient ancestry and fast evolution of plastids.</title>
        <authorList>
            <person name="Moore K.R."/>
            <person name="Magnabosco C."/>
            <person name="Momper L."/>
            <person name="Gold D.A."/>
            <person name="Bosak T."/>
            <person name="Fournier G.P."/>
        </authorList>
    </citation>
    <scope>NUCLEOTIDE SEQUENCE [LARGE SCALE GENOMIC DNA]</scope>
    <source>
        <strain evidence="13 14">CCALA 037</strain>
    </source>
</reference>
<evidence type="ECO:0000256" key="5">
    <source>
        <dbReference type="ARBA" id="ARBA00022741"/>
    </source>
</evidence>
<dbReference type="GO" id="GO:0000155">
    <property type="term" value="F:phosphorelay sensor kinase activity"/>
    <property type="evidence" value="ECO:0007669"/>
    <property type="project" value="InterPro"/>
</dbReference>
<dbReference type="SMART" id="SM00388">
    <property type="entry name" value="HisKA"/>
    <property type="match status" value="1"/>
</dbReference>
<dbReference type="AlphaFoldDB" id="A0A2T1FN50"/>
<dbReference type="InterPro" id="IPR001789">
    <property type="entry name" value="Sig_transdc_resp-reg_receiver"/>
</dbReference>
<dbReference type="InterPro" id="IPR003594">
    <property type="entry name" value="HATPase_dom"/>
</dbReference>
<dbReference type="Gene3D" id="3.30.450.20">
    <property type="entry name" value="PAS domain"/>
    <property type="match status" value="1"/>
</dbReference>
<evidence type="ECO:0000256" key="1">
    <source>
        <dbReference type="ARBA" id="ARBA00000085"/>
    </source>
</evidence>
<feature type="non-terminal residue" evidence="13">
    <location>
        <position position="1"/>
    </location>
</feature>
<keyword evidence="5" id="KW-0547">Nucleotide-binding</keyword>
<keyword evidence="8" id="KW-0902">Two-component regulatory system</keyword>
<evidence type="ECO:0000313" key="13">
    <source>
        <dbReference type="EMBL" id="PSB46403.1"/>
    </source>
</evidence>
<dbReference type="EMBL" id="PVWO01000480">
    <property type="protein sequence ID" value="PSB46403.1"/>
    <property type="molecule type" value="Genomic_DNA"/>
</dbReference>
<dbReference type="PROSITE" id="PS50110">
    <property type="entry name" value="RESPONSE_REGULATORY"/>
    <property type="match status" value="1"/>
</dbReference>
<dbReference type="SUPFAM" id="SSF55874">
    <property type="entry name" value="ATPase domain of HSP90 chaperone/DNA topoisomerase II/histidine kinase"/>
    <property type="match status" value="1"/>
</dbReference>
<feature type="modified residue" description="4-aspartylphosphate" evidence="9">
    <location>
        <position position="384"/>
    </location>
</feature>
<dbReference type="InterPro" id="IPR035965">
    <property type="entry name" value="PAS-like_dom_sf"/>
</dbReference>
<dbReference type="InterPro" id="IPR005467">
    <property type="entry name" value="His_kinase_dom"/>
</dbReference>
<dbReference type="PROSITE" id="PS50109">
    <property type="entry name" value="HIS_KIN"/>
    <property type="match status" value="1"/>
</dbReference>
<evidence type="ECO:0000259" key="12">
    <source>
        <dbReference type="PROSITE" id="PS50113"/>
    </source>
</evidence>
<evidence type="ECO:0000256" key="2">
    <source>
        <dbReference type="ARBA" id="ARBA00012438"/>
    </source>
</evidence>
<protein>
    <recommendedName>
        <fullName evidence="2">histidine kinase</fullName>
        <ecNumber evidence="2">2.7.13.3</ecNumber>
    </recommendedName>
</protein>
<dbReference type="SMART" id="SM00448">
    <property type="entry name" value="REC"/>
    <property type="match status" value="1"/>
</dbReference>
<dbReference type="PRINTS" id="PR00344">
    <property type="entry name" value="BCTRLSENSOR"/>
</dbReference>
<dbReference type="InterPro" id="IPR011006">
    <property type="entry name" value="CheY-like_superfamily"/>
</dbReference>
<evidence type="ECO:0000259" key="10">
    <source>
        <dbReference type="PROSITE" id="PS50109"/>
    </source>
</evidence>
<evidence type="ECO:0000256" key="6">
    <source>
        <dbReference type="ARBA" id="ARBA00022777"/>
    </source>
</evidence>
<comment type="catalytic activity">
    <reaction evidence="1">
        <text>ATP + protein L-histidine = ADP + protein N-phospho-L-histidine.</text>
        <dbReference type="EC" id="2.7.13.3"/>
    </reaction>
</comment>
<keyword evidence="14" id="KW-1185">Reference proteome</keyword>
<keyword evidence="6 13" id="KW-0418">Kinase</keyword>
<dbReference type="InterPro" id="IPR004358">
    <property type="entry name" value="Sig_transdc_His_kin-like_C"/>
</dbReference>
<feature type="domain" description="Response regulatory" evidence="11">
    <location>
        <begin position="333"/>
        <end position="450"/>
    </location>
</feature>
<dbReference type="CDD" id="cd00082">
    <property type="entry name" value="HisKA"/>
    <property type="match status" value="1"/>
</dbReference>
<accession>A0A2T1FN50</accession>
<gene>
    <name evidence="13" type="ORF">C7B77_24805</name>
</gene>
<dbReference type="CDD" id="cd17546">
    <property type="entry name" value="REC_hyHK_CKI1_RcsC-like"/>
    <property type="match status" value="1"/>
</dbReference>
<dbReference type="PROSITE" id="PS50113">
    <property type="entry name" value="PAC"/>
    <property type="match status" value="1"/>
</dbReference>
<dbReference type="InterPro" id="IPR036890">
    <property type="entry name" value="HATPase_C_sf"/>
</dbReference>
<keyword evidence="7" id="KW-0067">ATP-binding</keyword>
<evidence type="ECO:0000256" key="8">
    <source>
        <dbReference type="ARBA" id="ARBA00023012"/>
    </source>
</evidence>
<dbReference type="InterPro" id="IPR036097">
    <property type="entry name" value="HisK_dim/P_sf"/>
</dbReference>
<dbReference type="Pfam" id="PF00072">
    <property type="entry name" value="Response_reg"/>
    <property type="match status" value="1"/>
</dbReference>
<dbReference type="PANTHER" id="PTHR43065:SF46">
    <property type="entry name" value="C4-DICARBOXYLATE TRANSPORT SENSOR PROTEIN DCTB"/>
    <property type="match status" value="1"/>
</dbReference>
<feature type="domain" description="PAC" evidence="12">
    <location>
        <begin position="25"/>
        <end position="77"/>
    </location>
</feature>
<dbReference type="SMART" id="SM00387">
    <property type="entry name" value="HATPase_c"/>
    <property type="match status" value="1"/>
</dbReference>
<evidence type="ECO:0000313" key="14">
    <source>
        <dbReference type="Proteomes" id="UP000238937"/>
    </source>
</evidence>
<keyword evidence="4" id="KW-0808">Transferase</keyword>
<evidence type="ECO:0000256" key="9">
    <source>
        <dbReference type="PROSITE-ProRule" id="PRU00169"/>
    </source>
</evidence>
<dbReference type="SUPFAM" id="SSF55785">
    <property type="entry name" value="PYP-like sensor domain (PAS domain)"/>
    <property type="match status" value="1"/>
</dbReference>
<organism evidence="13 14">
    <name type="scientific">Chamaesiphon polymorphus CCALA 037</name>
    <dbReference type="NCBI Taxonomy" id="2107692"/>
    <lineage>
        <taxon>Bacteria</taxon>
        <taxon>Bacillati</taxon>
        <taxon>Cyanobacteriota</taxon>
        <taxon>Cyanophyceae</taxon>
        <taxon>Gomontiellales</taxon>
        <taxon>Chamaesiphonaceae</taxon>
        <taxon>Chamaesiphon</taxon>
    </lineage>
</organism>
<evidence type="ECO:0000256" key="3">
    <source>
        <dbReference type="ARBA" id="ARBA00022553"/>
    </source>
</evidence>
<comment type="caution">
    <text evidence="13">The sequence shown here is derived from an EMBL/GenBank/DDBJ whole genome shotgun (WGS) entry which is preliminary data.</text>
</comment>
<dbReference type="InterPro" id="IPR000700">
    <property type="entry name" value="PAS-assoc_C"/>
</dbReference>
<dbReference type="Gene3D" id="3.30.565.10">
    <property type="entry name" value="Histidine kinase-like ATPase, C-terminal domain"/>
    <property type="match status" value="1"/>
</dbReference>
<evidence type="ECO:0000259" key="11">
    <source>
        <dbReference type="PROSITE" id="PS50110"/>
    </source>
</evidence>
<sequence length="452" mass="49641">ELLPTDAATDEFDSAMELVLSTGIWQGELTKITSDAKQIIVSSRKSLLRDAAGNPKSILIAETDITEKKQLESQFFRAQRLESLGTLASGIAHDLNNILTPILGIVEILPLQFPDIDDRTQNLLTILNDSTRRGADLVKQILSFTRGVEGKPTCIQVHHLIKEIQRIIKQAFPKNIEAAFDYSKHLWTIEADSTLIHQVLMNLCVNARDAMPDGGTLTISTENLTLDDNYARIHFDARPGDYIVISIADTGMGIAPELVDRIFDPFFTTKEIGKGTGLGLSTSMGIIKSHGGFISVYSEVGKGTCFKVYLPATDTHETEPQPLLDLPFGHNELILIVDDEISVRSITGTTLETYNYRAITAGDGIEAIALYAEQKKSVAVILLDLMMPSLDTVTTVRTLHKLNPQVKIIAMSGLSTNEQMTQNLKDCGVRTFLAKPFTAEELLNTLAQVCAE</sequence>
<name>A0A2T1FN50_9CYAN</name>
<evidence type="ECO:0000256" key="7">
    <source>
        <dbReference type="ARBA" id="ARBA00022840"/>
    </source>
</evidence>
<evidence type="ECO:0000256" key="4">
    <source>
        <dbReference type="ARBA" id="ARBA00022679"/>
    </source>
</evidence>
<dbReference type="SUPFAM" id="SSF47384">
    <property type="entry name" value="Homodimeric domain of signal transducing histidine kinase"/>
    <property type="match status" value="1"/>
</dbReference>
<feature type="domain" description="Histidine kinase" evidence="10">
    <location>
        <begin position="90"/>
        <end position="314"/>
    </location>
</feature>
<keyword evidence="3 9" id="KW-0597">Phosphoprotein</keyword>
<dbReference type="RefSeq" id="WP_146138504.1">
    <property type="nucleotide sequence ID" value="NZ_PVWO01000480.1"/>
</dbReference>
<dbReference type="Proteomes" id="UP000238937">
    <property type="component" value="Unassembled WGS sequence"/>
</dbReference>
<dbReference type="EC" id="2.7.13.3" evidence="2"/>
<dbReference type="Gene3D" id="3.40.50.2300">
    <property type="match status" value="1"/>
</dbReference>